<dbReference type="OrthoDB" id="1858978at2759"/>
<dbReference type="Pfam" id="PF14365">
    <property type="entry name" value="Neprosin_AP"/>
    <property type="match status" value="1"/>
</dbReference>
<dbReference type="AlphaFoldDB" id="A0A6A4P7T0"/>
<dbReference type="InterPro" id="IPR025521">
    <property type="entry name" value="Neprosin_propep"/>
</dbReference>
<name>A0A6A4P7T0_LUPAL</name>
<accession>A0A6A4P7T0</accession>
<reference evidence="3" key="1">
    <citation type="journal article" date="2020" name="Nat. Commun.">
        <title>Genome sequence of the cluster root forming white lupin.</title>
        <authorList>
            <person name="Hufnagel B."/>
            <person name="Marques A."/>
            <person name="Soriano A."/>
            <person name="Marques L."/>
            <person name="Divol F."/>
            <person name="Doumas P."/>
            <person name="Sallet E."/>
            <person name="Mancinotti D."/>
            <person name="Carrere S."/>
            <person name="Marande W."/>
            <person name="Arribat S."/>
            <person name="Keller J."/>
            <person name="Huneau C."/>
            <person name="Blein T."/>
            <person name="Aime D."/>
            <person name="Laguerre M."/>
            <person name="Taylor J."/>
            <person name="Schubert V."/>
            <person name="Nelson M."/>
            <person name="Geu-Flores F."/>
            <person name="Crespi M."/>
            <person name="Gallardo-Guerrero K."/>
            <person name="Delaux P.-M."/>
            <person name="Salse J."/>
            <person name="Berges H."/>
            <person name="Guyot R."/>
            <person name="Gouzy J."/>
            <person name="Peret B."/>
        </authorList>
    </citation>
    <scope>NUCLEOTIDE SEQUENCE [LARGE SCALE GENOMIC DNA]</scope>
    <source>
        <strain evidence="3">cv. Amiga</strain>
    </source>
</reference>
<dbReference type="EMBL" id="WOCE01000016">
    <property type="protein sequence ID" value="KAE9598000.1"/>
    <property type="molecule type" value="Genomic_DNA"/>
</dbReference>
<comment type="caution">
    <text evidence="2">The sequence shown here is derived from an EMBL/GenBank/DDBJ whole genome shotgun (WGS) entry which is preliminary data.</text>
</comment>
<proteinExistence type="predicted"/>
<organism evidence="2 3">
    <name type="scientific">Lupinus albus</name>
    <name type="common">White lupine</name>
    <name type="synonym">Lupinus termis</name>
    <dbReference type="NCBI Taxonomy" id="3870"/>
    <lineage>
        <taxon>Eukaryota</taxon>
        <taxon>Viridiplantae</taxon>
        <taxon>Streptophyta</taxon>
        <taxon>Embryophyta</taxon>
        <taxon>Tracheophyta</taxon>
        <taxon>Spermatophyta</taxon>
        <taxon>Magnoliopsida</taxon>
        <taxon>eudicotyledons</taxon>
        <taxon>Gunneridae</taxon>
        <taxon>Pentapetalae</taxon>
        <taxon>rosids</taxon>
        <taxon>fabids</taxon>
        <taxon>Fabales</taxon>
        <taxon>Fabaceae</taxon>
        <taxon>Papilionoideae</taxon>
        <taxon>50 kb inversion clade</taxon>
        <taxon>genistoids sensu lato</taxon>
        <taxon>core genistoids</taxon>
        <taxon>Genisteae</taxon>
        <taxon>Lupinus</taxon>
    </lineage>
</organism>
<gene>
    <name evidence="2" type="ORF">Lalb_Chr16g0392531</name>
</gene>
<protein>
    <submittedName>
        <fullName evidence="2">Putative neprosin activation peptide</fullName>
    </submittedName>
</protein>
<sequence length="72" mass="8658">MYYNYTLNDCSSILFDLFYYNPLLYYYLQTKFGDIIDCVDIKKQPAFYHPLLKNHKLQVLPCIHSDDFFVSS</sequence>
<evidence type="ECO:0000259" key="1">
    <source>
        <dbReference type="Pfam" id="PF14365"/>
    </source>
</evidence>
<feature type="domain" description="Neprosin activation peptide" evidence="1">
    <location>
        <begin position="28"/>
        <end position="64"/>
    </location>
</feature>
<evidence type="ECO:0000313" key="2">
    <source>
        <dbReference type="EMBL" id="KAE9598000.1"/>
    </source>
</evidence>
<keyword evidence="3" id="KW-1185">Reference proteome</keyword>
<evidence type="ECO:0000313" key="3">
    <source>
        <dbReference type="Proteomes" id="UP000447434"/>
    </source>
</evidence>
<dbReference type="Proteomes" id="UP000447434">
    <property type="component" value="Chromosome 16"/>
</dbReference>